<dbReference type="Pfam" id="PF00702">
    <property type="entry name" value="Hydrolase"/>
    <property type="match status" value="1"/>
</dbReference>
<comment type="caution">
    <text evidence="21">The sequence shown here is derived from an EMBL/GenBank/DDBJ whole genome shotgun (WGS) entry which is preliminary data.</text>
</comment>
<keyword evidence="14" id="KW-0406">Ion transport</keyword>
<evidence type="ECO:0000256" key="17">
    <source>
        <dbReference type="ARBA" id="ARBA00047424"/>
    </source>
</evidence>
<dbReference type="SUPFAM" id="SSF81665">
    <property type="entry name" value="Calcium ATPase, transmembrane domain M"/>
    <property type="match status" value="1"/>
</dbReference>
<dbReference type="GO" id="GO:0043682">
    <property type="term" value="F:P-type divalent copper transporter activity"/>
    <property type="evidence" value="ECO:0007669"/>
    <property type="project" value="UniProtKB-EC"/>
</dbReference>
<keyword evidence="8" id="KW-0187">Copper transport</keyword>
<dbReference type="GO" id="GO:0055070">
    <property type="term" value="P:copper ion homeostasis"/>
    <property type="evidence" value="ECO:0007669"/>
    <property type="project" value="TreeGrafter"/>
</dbReference>
<dbReference type="Pfam" id="PF00122">
    <property type="entry name" value="E1-E2_ATPase"/>
    <property type="match status" value="1"/>
</dbReference>
<dbReference type="Gene3D" id="3.40.50.1000">
    <property type="entry name" value="HAD superfamily/HAD-like"/>
    <property type="match status" value="1"/>
</dbReference>
<dbReference type="SFLD" id="SFLDS00003">
    <property type="entry name" value="Haloacid_Dehalogenase"/>
    <property type="match status" value="1"/>
</dbReference>
<dbReference type="PRINTS" id="PR00943">
    <property type="entry name" value="CUATPASE"/>
</dbReference>
<sequence length="843" mass="88417">MSQDTIRDFDFGVDGMTCGACVARVEKKLKKVEGVQDASVNLTTERAKVSLDTSANDVSALFDSVASAGYGAHTETLEFRVDGMTCGACVSRVEKKLSKLEGVLEATVNLTTERARVAYVPGLVDQPELFESVEKAGYTAVALDDEAAADDDAPSEADRLKKAVTLAAAFTIPLFAIAMLHDVPSIAGAMDRLLPAQAWTVIELLLTLPVQFYAGWRFYTLGWGEMKHLAPGMNSLVMLGSNAAFFYSLVALVVPQIFPSGTAHTYFDAAGMIVTLILLGRYLEAVAKGRTSQAVQGLMKLQSKTARVKRGGEWTEVDLEQVAKGDIVSVRPGERVPVDGTVRSGESYIDESMISGEPVPVAKQADDDVVGGTVNQNGTLEIEATSVGGDTVLSQIIRMVEEAQAEKPAIQAMADKIAGVFVPIVMAVSAATFVGWLILGPSPALALAFVAAVSVLLIACPCAMGLATPTAIMVGTGKGASMGVLFRRGTALEQLAGIDTVVLDKTGTLTEGAPALTELETANGFERADVLAKVAAVEATSEHPVATAIVKAARSEDIALSEASEFQAHTGYGVEATVDGHRVRIGAARYMDSLGIDTSSLADRSDALARAAKTPLFAAIDGQLAALIAVADPARGEARRMVKALHEMDLSVAMLTGDNEATARAIAEELGIDTVVAGVMPDGKSDEIKRLQGENQSVAFVGDGINDAPALTQADVGIAVGSGTDIAIESGDVVLMRADLSGVVNAIALSRRTMRTIRMNFGWAYGYNVLLIPLAAGALFPFTGWLLNPMIAAGAMSISSIFVLTNSLRLKRFEAALEPSRGAQPEAPRAESASNEAPYNEAA</sequence>
<dbReference type="PROSITE" id="PS00154">
    <property type="entry name" value="ATPASE_E1_E2"/>
    <property type="match status" value="1"/>
</dbReference>
<evidence type="ECO:0000256" key="15">
    <source>
        <dbReference type="ARBA" id="ARBA00023136"/>
    </source>
</evidence>
<dbReference type="EMBL" id="APNK01000050">
    <property type="protein sequence ID" value="KEZ75828.1"/>
    <property type="molecule type" value="Genomic_DNA"/>
</dbReference>
<keyword evidence="5 18" id="KW-0479">Metal-binding</keyword>
<evidence type="ECO:0000256" key="11">
    <source>
        <dbReference type="ARBA" id="ARBA00022967"/>
    </source>
</evidence>
<keyword evidence="4 18" id="KW-0812">Transmembrane</keyword>
<feature type="transmembrane region" description="Helical" evidence="18">
    <location>
        <begin position="264"/>
        <end position="283"/>
    </location>
</feature>
<evidence type="ECO:0000256" key="6">
    <source>
        <dbReference type="ARBA" id="ARBA00022737"/>
    </source>
</evidence>
<dbReference type="AlphaFoldDB" id="A0A084IGJ4"/>
<keyword evidence="9 18" id="KW-0067">ATP-binding</keyword>
<keyword evidence="6" id="KW-0677">Repeat</keyword>
<protein>
    <recommendedName>
        <fullName evidence="16">P-type Cu(2+) transporter</fullName>
        <ecNumber evidence="16">7.2.2.9</ecNumber>
    </recommendedName>
</protein>
<keyword evidence="10" id="KW-0460">Magnesium</keyword>
<evidence type="ECO:0000256" key="19">
    <source>
        <dbReference type="SAM" id="MobiDB-lite"/>
    </source>
</evidence>
<dbReference type="InterPro" id="IPR044492">
    <property type="entry name" value="P_typ_ATPase_HD_dom"/>
</dbReference>
<evidence type="ECO:0000256" key="9">
    <source>
        <dbReference type="ARBA" id="ARBA00022840"/>
    </source>
</evidence>
<dbReference type="Pfam" id="PF00403">
    <property type="entry name" value="HMA"/>
    <property type="match status" value="2"/>
</dbReference>
<dbReference type="FunFam" id="2.70.150.10:FF:000002">
    <property type="entry name" value="Copper-transporting ATPase 1, putative"/>
    <property type="match status" value="1"/>
</dbReference>
<dbReference type="EC" id="7.2.2.9" evidence="16"/>
<evidence type="ECO:0000256" key="16">
    <source>
        <dbReference type="ARBA" id="ARBA00038904"/>
    </source>
</evidence>
<comment type="catalytic activity">
    <reaction evidence="17">
        <text>Cu(2+)(in) + ATP + H2O = Cu(2+)(out) + ADP + phosphate + H(+)</text>
        <dbReference type="Rhea" id="RHEA:10376"/>
        <dbReference type="ChEBI" id="CHEBI:15377"/>
        <dbReference type="ChEBI" id="CHEBI:15378"/>
        <dbReference type="ChEBI" id="CHEBI:29036"/>
        <dbReference type="ChEBI" id="CHEBI:30616"/>
        <dbReference type="ChEBI" id="CHEBI:43474"/>
        <dbReference type="ChEBI" id="CHEBI:456216"/>
        <dbReference type="EC" id="7.2.2.9"/>
    </reaction>
</comment>
<evidence type="ECO:0000256" key="13">
    <source>
        <dbReference type="ARBA" id="ARBA00023008"/>
    </source>
</evidence>
<dbReference type="RefSeq" id="WP_084189189.1">
    <property type="nucleotide sequence ID" value="NZ_APNK01000050.1"/>
</dbReference>
<feature type="transmembrane region" description="Helical" evidence="18">
    <location>
        <begin position="786"/>
        <end position="804"/>
    </location>
</feature>
<dbReference type="InterPro" id="IPR036163">
    <property type="entry name" value="HMA_dom_sf"/>
</dbReference>
<keyword evidence="3" id="KW-0813">Transport</keyword>
<accession>A0A084IGJ4</accession>
<keyword evidence="11" id="KW-1278">Translocase</keyword>
<dbReference type="PROSITE" id="PS01047">
    <property type="entry name" value="HMA_1"/>
    <property type="match status" value="2"/>
</dbReference>
<dbReference type="PROSITE" id="PS50846">
    <property type="entry name" value="HMA_2"/>
    <property type="match status" value="2"/>
</dbReference>
<keyword evidence="15 18" id="KW-0472">Membrane</keyword>
<evidence type="ECO:0000256" key="7">
    <source>
        <dbReference type="ARBA" id="ARBA00022741"/>
    </source>
</evidence>
<evidence type="ECO:0000256" key="2">
    <source>
        <dbReference type="ARBA" id="ARBA00006024"/>
    </source>
</evidence>
<dbReference type="GO" id="GO:0005507">
    <property type="term" value="F:copper ion binding"/>
    <property type="evidence" value="ECO:0007669"/>
    <property type="project" value="InterPro"/>
</dbReference>
<dbReference type="CDD" id="cd00371">
    <property type="entry name" value="HMA"/>
    <property type="match status" value="2"/>
</dbReference>
<feature type="domain" description="HMA" evidence="20">
    <location>
        <begin position="7"/>
        <end position="73"/>
    </location>
</feature>
<dbReference type="GO" id="GO:0005524">
    <property type="term" value="F:ATP binding"/>
    <property type="evidence" value="ECO:0007669"/>
    <property type="project" value="UniProtKB-UniRule"/>
</dbReference>
<dbReference type="NCBIfam" id="TIGR01511">
    <property type="entry name" value="ATPase-IB1_Cu"/>
    <property type="match status" value="1"/>
</dbReference>
<dbReference type="InterPro" id="IPR059000">
    <property type="entry name" value="ATPase_P-type_domA"/>
</dbReference>
<dbReference type="Gene3D" id="3.30.70.100">
    <property type="match status" value="2"/>
</dbReference>
<proteinExistence type="inferred from homology"/>
<feature type="region of interest" description="Disordered" evidence="19">
    <location>
        <begin position="819"/>
        <end position="843"/>
    </location>
</feature>
<evidence type="ECO:0000259" key="20">
    <source>
        <dbReference type="PROSITE" id="PS50846"/>
    </source>
</evidence>
<dbReference type="InterPro" id="IPR027256">
    <property type="entry name" value="P-typ_ATPase_IB"/>
</dbReference>
<dbReference type="eggNOG" id="COG2217">
    <property type="taxonomic scope" value="Bacteria"/>
</dbReference>
<dbReference type="PATRIC" id="fig|1304275.5.peg.3693"/>
<dbReference type="InterPro" id="IPR023298">
    <property type="entry name" value="ATPase_P-typ_TM_dom_sf"/>
</dbReference>
<dbReference type="Gene3D" id="3.40.1110.10">
    <property type="entry name" value="Calcium-transporting ATPase, cytoplasmic domain N"/>
    <property type="match status" value="1"/>
</dbReference>
<dbReference type="Gene3D" id="2.70.150.10">
    <property type="entry name" value="Calcium-transporting ATPase, cytoplasmic transduction domain A"/>
    <property type="match status" value="1"/>
</dbReference>
<dbReference type="PANTHER" id="PTHR43520">
    <property type="entry name" value="ATP7, ISOFORM B"/>
    <property type="match status" value="1"/>
</dbReference>
<dbReference type="InterPro" id="IPR023299">
    <property type="entry name" value="ATPase_P-typ_cyto_dom_N"/>
</dbReference>
<dbReference type="GO" id="GO:0016887">
    <property type="term" value="F:ATP hydrolysis activity"/>
    <property type="evidence" value="ECO:0007669"/>
    <property type="project" value="InterPro"/>
</dbReference>
<dbReference type="InterPro" id="IPR006121">
    <property type="entry name" value="HMA_dom"/>
</dbReference>
<feature type="transmembrane region" description="Helical" evidence="18">
    <location>
        <begin position="445"/>
        <end position="468"/>
    </location>
</feature>
<evidence type="ECO:0000256" key="12">
    <source>
        <dbReference type="ARBA" id="ARBA00022989"/>
    </source>
</evidence>
<dbReference type="OrthoDB" id="9814270at2"/>
<gene>
    <name evidence="21" type="ORF">C41B8_18070</name>
</gene>
<dbReference type="PRINTS" id="PR00119">
    <property type="entry name" value="CATATPASE"/>
</dbReference>
<comment type="subcellular location">
    <subcellularLocation>
        <location evidence="18">Cell membrane</location>
    </subcellularLocation>
    <subcellularLocation>
        <location evidence="1">Endomembrane system</location>
        <topology evidence="1">Multi-pass membrane protein</topology>
    </subcellularLocation>
</comment>
<dbReference type="InterPro" id="IPR023214">
    <property type="entry name" value="HAD_sf"/>
</dbReference>
<keyword evidence="18" id="KW-1003">Cell membrane</keyword>
<reference evidence="21 22" key="1">
    <citation type="submission" date="2013-03" db="EMBL/GenBank/DDBJ databases">
        <title>Salinisphaera hydrothermalis C41B8 Genome Sequencing.</title>
        <authorList>
            <person name="Li C."/>
            <person name="Lai Q."/>
            <person name="Shao Z."/>
        </authorList>
    </citation>
    <scope>NUCLEOTIDE SEQUENCE [LARGE SCALE GENOMIC DNA]</scope>
    <source>
        <strain evidence="21 22">C41B8</strain>
    </source>
</reference>
<dbReference type="InterPro" id="IPR006122">
    <property type="entry name" value="HMA_Cu_ion-bd"/>
</dbReference>
<dbReference type="NCBIfam" id="TIGR01494">
    <property type="entry name" value="ATPase_P-type"/>
    <property type="match status" value="1"/>
</dbReference>
<dbReference type="InterPro" id="IPR036412">
    <property type="entry name" value="HAD-like_sf"/>
</dbReference>
<comment type="similarity">
    <text evidence="2 18">Belongs to the cation transport ATPase (P-type) (TC 3.A.3) family. Type IB subfamily.</text>
</comment>
<evidence type="ECO:0000256" key="3">
    <source>
        <dbReference type="ARBA" id="ARBA00022448"/>
    </source>
</evidence>
<dbReference type="SFLD" id="SFLDG00002">
    <property type="entry name" value="C1.7:_P-type_atpase_like"/>
    <property type="match status" value="1"/>
</dbReference>
<evidence type="ECO:0000256" key="10">
    <source>
        <dbReference type="ARBA" id="ARBA00022842"/>
    </source>
</evidence>
<evidence type="ECO:0000313" key="22">
    <source>
        <dbReference type="Proteomes" id="UP000028302"/>
    </source>
</evidence>
<dbReference type="SUPFAM" id="SSF56784">
    <property type="entry name" value="HAD-like"/>
    <property type="match status" value="1"/>
</dbReference>
<dbReference type="InterPro" id="IPR017969">
    <property type="entry name" value="Heavy-metal-associated_CS"/>
</dbReference>
<dbReference type="SUPFAM" id="SSF81653">
    <property type="entry name" value="Calcium ATPase, transduction domain A"/>
    <property type="match status" value="1"/>
</dbReference>
<feature type="transmembrane region" description="Helical" evidence="18">
    <location>
        <begin position="761"/>
        <end position="780"/>
    </location>
</feature>
<evidence type="ECO:0000313" key="21">
    <source>
        <dbReference type="EMBL" id="KEZ75828.1"/>
    </source>
</evidence>
<dbReference type="SFLD" id="SFLDF00027">
    <property type="entry name" value="p-type_atpase"/>
    <property type="match status" value="1"/>
</dbReference>
<keyword evidence="12 18" id="KW-1133">Transmembrane helix</keyword>
<evidence type="ECO:0000256" key="1">
    <source>
        <dbReference type="ARBA" id="ARBA00004127"/>
    </source>
</evidence>
<dbReference type="CDD" id="cd02094">
    <property type="entry name" value="P-type_ATPase_Cu-like"/>
    <property type="match status" value="1"/>
</dbReference>
<dbReference type="FunFam" id="3.30.70.100:FF:000005">
    <property type="entry name" value="Copper-exporting P-type ATPase A"/>
    <property type="match status" value="2"/>
</dbReference>
<dbReference type="PRINTS" id="PR00942">
    <property type="entry name" value="CUATPASEI"/>
</dbReference>
<name>A0A084IGJ4_SALHC</name>
<dbReference type="InterPro" id="IPR001757">
    <property type="entry name" value="P_typ_ATPase"/>
</dbReference>
<feature type="transmembrane region" description="Helical" evidence="18">
    <location>
        <begin position="417"/>
        <end position="439"/>
    </location>
</feature>
<dbReference type="InterPro" id="IPR018303">
    <property type="entry name" value="ATPase_P-typ_P_site"/>
</dbReference>
<feature type="transmembrane region" description="Helical" evidence="18">
    <location>
        <begin position="196"/>
        <end position="216"/>
    </location>
</feature>
<evidence type="ECO:0000256" key="8">
    <source>
        <dbReference type="ARBA" id="ARBA00022796"/>
    </source>
</evidence>
<dbReference type="SUPFAM" id="SSF55008">
    <property type="entry name" value="HMA, heavy metal-associated domain"/>
    <property type="match status" value="2"/>
</dbReference>
<dbReference type="GO" id="GO:0005886">
    <property type="term" value="C:plasma membrane"/>
    <property type="evidence" value="ECO:0007669"/>
    <property type="project" value="UniProtKB-SubCell"/>
</dbReference>
<evidence type="ECO:0000256" key="18">
    <source>
        <dbReference type="RuleBase" id="RU362081"/>
    </source>
</evidence>
<dbReference type="InterPro" id="IPR008250">
    <property type="entry name" value="ATPase_P-typ_transduc_dom_A_sf"/>
</dbReference>
<dbReference type="NCBIfam" id="TIGR00003">
    <property type="entry name" value="copper ion binding protein"/>
    <property type="match status" value="2"/>
</dbReference>
<evidence type="ECO:0000256" key="14">
    <source>
        <dbReference type="ARBA" id="ARBA00023065"/>
    </source>
</evidence>
<dbReference type="STRING" id="1304275.C41B8_18070"/>
<keyword evidence="13" id="KW-0186">Copper</keyword>
<organism evidence="21 22">
    <name type="scientific">Salinisphaera hydrothermalis (strain C41B8)</name>
    <dbReference type="NCBI Taxonomy" id="1304275"/>
    <lineage>
        <taxon>Bacteria</taxon>
        <taxon>Pseudomonadati</taxon>
        <taxon>Pseudomonadota</taxon>
        <taxon>Gammaproteobacteria</taxon>
        <taxon>Salinisphaerales</taxon>
        <taxon>Salinisphaeraceae</taxon>
        <taxon>Salinisphaera</taxon>
    </lineage>
</organism>
<dbReference type="NCBIfam" id="TIGR01525">
    <property type="entry name" value="ATPase-IB_hvy"/>
    <property type="match status" value="1"/>
</dbReference>
<keyword evidence="22" id="KW-1185">Reference proteome</keyword>
<feature type="transmembrane region" description="Helical" evidence="18">
    <location>
        <begin position="163"/>
        <end position="181"/>
    </location>
</feature>
<feature type="domain" description="HMA" evidence="20">
    <location>
        <begin position="75"/>
        <end position="141"/>
    </location>
</feature>
<dbReference type="PANTHER" id="PTHR43520:SF8">
    <property type="entry name" value="P-TYPE CU(+) TRANSPORTER"/>
    <property type="match status" value="1"/>
</dbReference>
<keyword evidence="7 18" id="KW-0547">Nucleotide-binding</keyword>
<evidence type="ECO:0000256" key="4">
    <source>
        <dbReference type="ARBA" id="ARBA00022692"/>
    </source>
</evidence>
<dbReference type="GO" id="GO:0012505">
    <property type="term" value="C:endomembrane system"/>
    <property type="evidence" value="ECO:0007669"/>
    <property type="project" value="UniProtKB-SubCell"/>
</dbReference>
<dbReference type="Proteomes" id="UP000028302">
    <property type="component" value="Unassembled WGS sequence"/>
</dbReference>
<evidence type="ECO:0000256" key="5">
    <source>
        <dbReference type="ARBA" id="ARBA00022723"/>
    </source>
</evidence>
<feature type="transmembrane region" description="Helical" evidence="18">
    <location>
        <begin position="236"/>
        <end position="258"/>
    </location>
</feature>